<dbReference type="GO" id="GO:0051301">
    <property type="term" value="P:cell division"/>
    <property type="evidence" value="ECO:0007669"/>
    <property type="project" value="UniProtKB-KW"/>
</dbReference>
<comment type="similarity">
    <text evidence="3 20">Belongs to the ATP-dependent DNA ligase family.</text>
</comment>
<dbReference type="FunFam" id="3.30.470.30:FF:000003">
    <property type="entry name" value="DNA ligase"/>
    <property type="match status" value="1"/>
</dbReference>
<dbReference type="Pfam" id="PF04679">
    <property type="entry name" value="DNA_ligase_A_C"/>
    <property type="match status" value="1"/>
</dbReference>
<accession>B3RZT0</accession>
<keyword evidence="16" id="KW-0539">Nucleus</keyword>
<name>B3RZT0_TRIAD</name>
<dbReference type="CDD" id="cd07902">
    <property type="entry name" value="Adenylation_DNA_ligase_III"/>
    <property type="match status" value="1"/>
</dbReference>
<dbReference type="Pfam" id="PF10283">
    <property type="entry name" value="zf-CCHH"/>
    <property type="match status" value="1"/>
</dbReference>
<evidence type="ECO:0000256" key="8">
    <source>
        <dbReference type="ARBA" id="ARBA00022741"/>
    </source>
</evidence>
<keyword evidence="6" id="KW-0235">DNA replication</keyword>
<dbReference type="Gene3D" id="1.10.3260.10">
    <property type="entry name" value="DNA ligase, ATP-dependent, N-terminal domain"/>
    <property type="match status" value="1"/>
</dbReference>
<evidence type="ECO:0000256" key="21">
    <source>
        <dbReference type="SAM" id="MobiDB-lite"/>
    </source>
</evidence>
<keyword evidence="17" id="KW-0131">Cell cycle</keyword>
<dbReference type="GO" id="GO:0003910">
    <property type="term" value="F:DNA ligase (ATP) activity"/>
    <property type="evidence" value="ECO:0000318"/>
    <property type="project" value="GO_Central"/>
</dbReference>
<dbReference type="PROSITE" id="PS00333">
    <property type="entry name" value="DNA_LIGASE_A2"/>
    <property type="match status" value="1"/>
</dbReference>
<dbReference type="Gene3D" id="3.30.1740.10">
    <property type="entry name" value="Zinc finger, PARP-type"/>
    <property type="match status" value="1"/>
</dbReference>
<evidence type="ECO:0000256" key="17">
    <source>
        <dbReference type="ARBA" id="ARBA00023306"/>
    </source>
</evidence>
<dbReference type="GO" id="GO:0005524">
    <property type="term" value="F:ATP binding"/>
    <property type="evidence" value="ECO:0007669"/>
    <property type="project" value="UniProtKB-KW"/>
</dbReference>
<organism evidence="24 25">
    <name type="scientific">Trichoplax adhaerens</name>
    <name type="common">Trichoplax reptans</name>
    <dbReference type="NCBI Taxonomy" id="10228"/>
    <lineage>
        <taxon>Eukaryota</taxon>
        <taxon>Metazoa</taxon>
        <taxon>Placozoa</taxon>
        <taxon>Uniplacotomia</taxon>
        <taxon>Trichoplacea</taxon>
        <taxon>Trichoplacidae</taxon>
        <taxon>Trichoplax</taxon>
    </lineage>
</organism>
<evidence type="ECO:0000256" key="6">
    <source>
        <dbReference type="ARBA" id="ARBA00022705"/>
    </source>
</evidence>
<dbReference type="GO" id="GO:0008270">
    <property type="term" value="F:zinc ion binding"/>
    <property type="evidence" value="ECO:0007669"/>
    <property type="project" value="UniProtKB-KW"/>
</dbReference>
<dbReference type="AlphaFoldDB" id="B3RZT0"/>
<keyword evidence="5" id="KW-0132">Cell division</keyword>
<dbReference type="SUPFAM" id="SSF56091">
    <property type="entry name" value="DNA ligase/mRNA capping enzyme, catalytic domain"/>
    <property type="match status" value="1"/>
</dbReference>
<dbReference type="FunFam" id="3.30.1740.10:FF:000011">
    <property type="entry name" value="DNA ligase"/>
    <property type="match status" value="1"/>
</dbReference>
<dbReference type="NCBIfam" id="TIGR00574">
    <property type="entry name" value="dnl1"/>
    <property type="match status" value="1"/>
</dbReference>
<evidence type="ECO:0000256" key="13">
    <source>
        <dbReference type="ARBA" id="ARBA00022842"/>
    </source>
</evidence>
<keyword evidence="12 19" id="KW-0067">ATP-binding</keyword>
<proteinExistence type="inferred from homology"/>
<dbReference type="Gene3D" id="3.30.470.30">
    <property type="entry name" value="DNA ligase/mRNA capping enzyme"/>
    <property type="match status" value="1"/>
</dbReference>
<evidence type="ECO:0000256" key="10">
    <source>
        <dbReference type="ARBA" id="ARBA00022771"/>
    </source>
</evidence>
<dbReference type="OMA" id="GRWCTVT"/>
<dbReference type="PROSITE" id="PS50160">
    <property type="entry name" value="DNA_LIGASE_A3"/>
    <property type="match status" value="1"/>
</dbReference>
<dbReference type="InterPro" id="IPR012309">
    <property type="entry name" value="DNA_ligase_ATP-dep_C"/>
</dbReference>
<evidence type="ECO:0000256" key="3">
    <source>
        <dbReference type="ARBA" id="ARBA00007572"/>
    </source>
</evidence>
<dbReference type="GO" id="GO:0006310">
    <property type="term" value="P:DNA recombination"/>
    <property type="evidence" value="ECO:0007669"/>
    <property type="project" value="UniProtKB-KW"/>
</dbReference>
<evidence type="ECO:0000256" key="5">
    <source>
        <dbReference type="ARBA" id="ARBA00022618"/>
    </source>
</evidence>
<evidence type="ECO:0000259" key="22">
    <source>
        <dbReference type="PROSITE" id="PS50064"/>
    </source>
</evidence>
<dbReference type="PANTHER" id="PTHR45674:SF9">
    <property type="entry name" value="DNA LIGASE 3"/>
    <property type="match status" value="1"/>
</dbReference>
<dbReference type="EC" id="6.5.1.1" evidence="19"/>
<dbReference type="GO" id="GO:0005634">
    <property type="term" value="C:nucleus"/>
    <property type="evidence" value="ECO:0000318"/>
    <property type="project" value="GO_Central"/>
</dbReference>
<dbReference type="InterPro" id="IPR001510">
    <property type="entry name" value="Znf_PARP"/>
</dbReference>
<dbReference type="Pfam" id="PF01068">
    <property type="entry name" value="DNA_ligase_A_M"/>
    <property type="match status" value="1"/>
</dbReference>
<evidence type="ECO:0000256" key="14">
    <source>
        <dbReference type="ARBA" id="ARBA00023172"/>
    </source>
</evidence>
<comment type="cofactor">
    <cofactor evidence="1">
        <name>Mg(2+)</name>
        <dbReference type="ChEBI" id="CHEBI:18420"/>
    </cofactor>
</comment>
<dbReference type="InterPro" id="IPR000977">
    <property type="entry name" value="DNA_ligase_ATP-dep"/>
</dbReference>
<keyword evidence="8 19" id="KW-0547">Nucleotide-binding</keyword>
<keyword evidence="4 19" id="KW-0436">Ligase</keyword>
<feature type="domain" description="ATP-dependent DNA ligase family profile" evidence="23">
    <location>
        <begin position="460"/>
        <end position="589"/>
    </location>
</feature>
<feature type="region of interest" description="Disordered" evidence="21">
    <location>
        <begin position="781"/>
        <end position="803"/>
    </location>
</feature>
<dbReference type="OrthoDB" id="206088at2759"/>
<keyword evidence="11" id="KW-0862">Zinc</keyword>
<dbReference type="FunFam" id="1.10.3260.10:FF:000015">
    <property type="entry name" value="DNA ligase"/>
    <property type="match status" value="1"/>
</dbReference>
<comment type="catalytic activity">
    <reaction evidence="18 19">
        <text>ATP + (deoxyribonucleotide)n-3'-hydroxyl + 5'-phospho-(deoxyribonucleotide)m = (deoxyribonucleotide)n+m + AMP + diphosphate.</text>
        <dbReference type="EC" id="6.5.1.1"/>
    </reaction>
</comment>
<evidence type="ECO:0000256" key="19">
    <source>
        <dbReference type="RuleBase" id="RU000617"/>
    </source>
</evidence>
<dbReference type="PANTHER" id="PTHR45674">
    <property type="entry name" value="DNA LIGASE 1/3 FAMILY MEMBER"/>
    <property type="match status" value="1"/>
</dbReference>
<dbReference type="SUPFAM" id="SSF57716">
    <property type="entry name" value="Glucocorticoid receptor-like (DNA-binding domain)"/>
    <property type="match status" value="1"/>
</dbReference>
<keyword evidence="25" id="KW-1185">Reference proteome</keyword>
<dbReference type="InterPro" id="IPR012310">
    <property type="entry name" value="DNA_ligase_ATP-dep_cent"/>
</dbReference>
<dbReference type="FunFam" id="2.40.50.140:FF:000085">
    <property type="entry name" value="DNA ligase"/>
    <property type="match status" value="1"/>
</dbReference>
<dbReference type="InterPro" id="IPR019406">
    <property type="entry name" value="APLF_PBZ"/>
</dbReference>
<evidence type="ECO:0000256" key="12">
    <source>
        <dbReference type="ARBA" id="ARBA00022840"/>
    </source>
</evidence>
<comment type="subcellular location">
    <subcellularLocation>
        <location evidence="2">Nucleus</location>
    </subcellularLocation>
</comment>
<dbReference type="PhylomeDB" id="B3RZT0"/>
<dbReference type="STRING" id="10228.B3RZT0"/>
<keyword evidence="15 19" id="KW-0234">DNA repair</keyword>
<evidence type="ECO:0000256" key="4">
    <source>
        <dbReference type="ARBA" id="ARBA00022598"/>
    </source>
</evidence>
<dbReference type="RefSeq" id="XP_002113418.1">
    <property type="nucleotide sequence ID" value="XM_002113382.1"/>
</dbReference>
<protein>
    <recommendedName>
        <fullName evidence="19">DNA ligase</fullName>
        <ecNumber evidence="19">6.5.1.1</ecNumber>
    </recommendedName>
</protein>
<dbReference type="CTD" id="6754999"/>
<dbReference type="eggNOG" id="KOG4437">
    <property type="taxonomic scope" value="Eukaryota"/>
</dbReference>
<keyword evidence="14 19" id="KW-0233">DNA recombination</keyword>
<sequence>MPIEFLAEYDRSGRASCKGCKQKLEKKALRIAKVVENPFGDTGETMKQWHHPKCIFNSFIRARPATKIIQTVADIDGYDDLEDDDQESVSQMITDCLKERGNKQSKKKMVQQSIPFAKAYHSSTSNNNNSQDDNSFQLFTSLCDKIGNVGSYLAKTKVVADLLKMGSNGNGYEGDIYLLMKLLLPGIEKRVYNLQSRQLIKLFSQIFVCDYDEMLEDLDKGDVAETITDFFANNTAVAPLNRSLLTMQEVDDLLDELSNVTKEDMQLKVLKKIARRCTTEDLRYIIRLIKHDLRINAGSRHILDALDKNAHAAYQASSDLRDVVDRCLARKTDRNNDDDDGAPKLKRDLSIRASLMTPVRPMLAEACKSINTAIKKCPKGMFAEIKYDGERVQIHKNGQQFEYYSRSLKQVMPHKVKDIKQYLPQACPHGNSIILDSEVLLVDKTGKPLPFGTLGVHKKQNFSDATVCLFIFDCLHFNGKDLMQTRKILESNVQEIPGRIMLSEKKLVQKENELTGLVSRVIREGLEGLVLKDVESVYEPGKRHWLKIKKDYLAEGSMADSADLVVLGAYYGTGNKGGVMSVFLMGTYDERSGRWRTVAKCGNGHDDKTLDKINKELSVVKISKDFSKVPGWLNVHRSLVPDFIVTDPKTAPVWEITGAEFSQSTVHTADGISIRFPRVTRIRDDKDWTNATNLDRLKTLYENSKDASDIADSLLGVKKEVDDEGECSSSSSPDKTVTRKRKVEELEKEKTTIADNKVISKIPCKYGPNCYRKNGEHLANYSHNKENGNSSPNACGSQIKQDDSSKYMTASEFWDFYKKSKQS</sequence>
<dbReference type="GO" id="GO:0003677">
    <property type="term" value="F:DNA binding"/>
    <property type="evidence" value="ECO:0007669"/>
    <property type="project" value="InterPro"/>
</dbReference>
<dbReference type="SMART" id="SM01336">
    <property type="entry name" value="zf-PARP"/>
    <property type="match status" value="1"/>
</dbReference>
<dbReference type="InterPro" id="IPR036957">
    <property type="entry name" value="Znf_PARP_sf"/>
</dbReference>
<feature type="domain" description="PARP-type" evidence="22">
    <location>
        <begin position="5"/>
        <end position="93"/>
    </location>
</feature>
<evidence type="ECO:0000256" key="20">
    <source>
        <dbReference type="RuleBase" id="RU004196"/>
    </source>
</evidence>
<dbReference type="PROSITE" id="PS00697">
    <property type="entry name" value="DNA_LIGASE_A1"/>
    <property type="match status" value="1"/>
</dbReference>
<dbReference type="InterPro" id="IPR012308">
    <property type="entry name" value="DNA_ligase_ATP-dep_N"/>
</dbReference>
<dbReference type="Pfam" id="PF00645">
    <property type="entry name" value="zf-PARP"/>
    <property type="match status" value="1"/>
</dbReference>
<keyword evidence="9 19" id="KW-0227">DNA damage</keyword>
<evidence type="ECO:0000256" key="9">
    <source>
        <dbReference type="ARBA" id="ARBA00022763"/>
    </source>
</evidence>
<dbReference type="Pfam" id="PF04675">
    <property type="entry name" value="DNA_ligase_A_N"/>
    <property type="match status" value="1"/>
</dbReference>
<evidence type="ECO:0000256" key="1">
    <source>
        <dbReference type="ARBA" id="ARBA00001946"/>
    </source>
</evidence>
<dbReference type="GO" id="GO:0006273">
    <property type="term" value="P:lagging strand elongation"/>
    <property type="evidence" value="ECO:0000318"/>
    <property type="project" value="GO_Central"/>
</dbReference>
<dbReference type="InterPro" id="IPR050191">
    <property type="entry name" value="ATP-dep_DNA_ligase"/>
</dbReference>
<dbReference type="Gene3D" id="3.30.1490.70">
    <property type="match status" value="1"/>
</dbReference>
<dbReference type="InParanoid" id="B3RZT0"/>
<dbReference type="KEGG" id="tad:TRIADDRAFT_57566"/>
<evidence type="ECO:0000259" key="23">
    <source>
        <dbReference type="PROSITE" id="PS50160"/>
    </source>
</evidence>
<dbReference type="PROSITE" id="PS50064">
    <property type="entry name" value="ZF_PARP_2"/>
    <property type="match status" value="1"/>
</dbReference>
<dbReference type="SUPFAM" id="SSF117018">
    <property type="entry name" value="ATP-dependent DNA ligase DNA-binding domain"/>
    <property type="match status" value="1"/>
</dbReference>
<dbReference type="GeneID" id="6754999"/>
<evidence type="ECO:0000256" key="18">
    <source>
        <dbReference type="ARBA" id="ARBA00034003"/>
    </source>
</evidence>
<evidence type="ECO:0000256" key="16">
    <source>
        <dbReference type="ARBA" id="ARBA00023242"/>
    </source>
</evidence>
<evidence type="ECO:0000313" key="24">
    <source>
        <dbReference type="EMBL" id="EDV23892.1"/>
    </source>
</evidence>
<reference evidence="24 25" key="1">
    <citation type="journal article" date="2008" name="Nature">
        <title>The Trichoplax genome and the nature of placozoans.</title>
        <authorList>
            <person name="Srivastava M."/>
            <person name="Begovic E."/>
            <person name="Chapman J."/>
            <person name="Putnam N.H."/>
            <person name="Hellsten U."/>
            <person name="Kawashima T."/>
            <person name="Kuo A."/>
            <person name="Mitros T."/>
            <person name="Salamov A."/>
            <person name="Carpenter M.L."/>
            <person name="Signorovitch A.Y."/>
            <person name="Moreno M.A."/>
            <person name="Kamm K."/>
            <person name="Grimwood J."/>
            <person name="Schmutz J."/>
            <person name="Shapiro H."/>
            <person name="Grigoriev I.V."/>
            <person name="Buss L.W."/>
            <person name="Schierwater B."/>
            <person name="Dellaporta S.L."/>
            <person name="Rokhsar D.S."/>
        </authorList>
    </citation>
    <scope>NUCLEOTIDE SEQUENCE [LARGE SCALE GENOMIC DNA]</scope>
    <source>
        <strain evidence="24 25">Grell-BS-1999</strain>
    </source>
</reference>
<dbReference type="InterPro" id="IPR016059">
    <property type="entry name" value="DNA_ligase_ATP-dep_CS"/>
</dbReference>
<evidence type="ECO:0000256" key="11">
    <source>
        <dbReference type="ARBA" id="ARBA00022833"/>
    </source>
</evidence>
<evidence type="ECO:0000256" key="2">
    <source>
        <dbReference type="ARBA" id="ARBA00004123"/>
    </source>
</evidence>
<dbReference type="SUPFAM" id="SSF50249">
    <property type="entry name" value="Nucleic acid-binding proteins"/>
    <property type="match status" value="1"/>
</dbReference>
<evidence type="ECO:0000256" key="7">
    <source>
        <dbReference type="ARBA" id="ARBA00022723"/>
    </source>
</evidence>
<keyword evidence="7" id="KW-0479">Metal-binding</keyword>
<dbReference type="GO" id="GO:0071897">
    <property type="term" value="P:DNA biosynthetic process"/>
    <property type="evidence" value="ECO:0007669"/>
    <property type="project" value="InterPro"/>
</dbReference>
<dbReference type="CDD" id="cd07967">
    <property type="entry name" value="OBF_DNA_ligase_III"/>
    <property type="match status" value="1"/>
</dbReference>
<evidence type="ECO:0000256" key="15">
    <source>
        <dbReference type="ARBA" id="ARBA00023204"/>
    </source>
</evidence>
<dbReference type="InterPro" id="IPR036599">
    <property type="entry name" value="DNA_ligase_N_sf"/>
</dbReference>
<gene>
    <name evidence="24" type="ORF">TRIADDRAFT_57566</name>
</gene>
<dbReference type="InterPro" id="IPR012340">
    <property type="entry name" value="NA-bd_OB-fold"/>
</dbReference>
<evidence type="ECO:0000313" key="25">
    <source>
        <dbReference type="Proteomes" id="UP000009022"/>
    </source>
</evidence>
<dbReference type="Proteomes" id="UP000009022">
    <property type="component" value="Unassembled WGS sequence"/>
</dbReference>
<feature type="compositionally biased region" description="Polar residues" evidence="21">
    <location>
        <begin position="787"/>
        <end position="799"/>
    </location>
</feature>
<dbReference type="Gene3D" id="2.40.50.140">
    <property type="entry name" value="Nucleic acid-binding proteins"/>
    <property type="match status" value="1"/>
</dbReference>
<keyword evidence="10" id="KW-0863">Zinc-finger</keyword>
<dbReference type="EMBL" id="DS985246">
    <property type="protein sequence ID" value="EDV23892.1"/>
    <property type="molecule type" value="Genomic_DNA"/>
</dbReference>
<feature type="region of interest" description="Disordered" evidence="21">
    <location>
        <begin position="722"/>
        <end position="741"/>
    </location>
</feature>
<dbReference type="HOGENOM" id="CLU_011787_0_0_1"/>
<dbReference type="GO" id="GO:0006302">
    <property type="term" value="P:double-strand break repair"/>
    <property type="evidence" value="ECO:0000318"/>
    <property type="project" value="GO_Central"/>
</dbReference>
<keyword evidence="13" id="KW-0460">Magnesium</keyword>